<accession>A0ACC2UFX1</accession>
<sequence length="198" mass="21606">MILPVLKFVLFSLAPFLLLIWTTSPNLWSQISSSACLVGDNPSSLLHLPGGLLISGEALVKSLTCYNLDLHTADHALTASVVEEMLVSSLPSLEENELMPLQAPVMLPPAPTCTPWLLTGLVLMGLNVYFLHSYSLCSFCGPPFEWLSQYSTGQHLGGKALFYLVKLGSIIWWAMPVPASTPPSPEVASQYSWYPDDI</sequence>
<dbReference type="EMBL" id="QTSX02000749">
    <property type="protein sequence ID" value="KAJ9085709.1"/>
    <property type="molecule type" value="Genomic_DNA"/>
</dbReference>
<gene>
    <name evidence="1" type="ORF">DSO57_1011411</name>
</gene>
<name>A0ACC2UFX1_9FUNG</name>
<evidence type="ECO:0000313" key="2">
    <source>
        <dbReference type="Proteomes" id="UP001165960"/>
    </source>
</evidence>
<reference evidence="1" key="1">
    <citation type="submission" date="2022-04" db="EMBL/GenBank/DDBJ databases">
        <title>Genome of the entomopathogenic fungus Entomophthora muscae.</title>
        <authorList>
            <person name="Elya C."/>
            <person name="Lovett B.R."/>
            <person name="Lee E."/>
            <person name="Macias A.M."/>
            <person name="Hajek A.E."/>
            <person name="De Bivort B.L."/>
            <person name="Kasson M.T."/>
            <person name="De Fine Licht H.H."/>
            <person name="Stajich J.E."/>
        </authorList>
    </citation>
    <scope>NUCLEOTIDE SEQUENCE</scope>
    <source>
        <strain evidence="1">Berkeley</strain>
    </source>
</reference>
<keyword evidence="2" id="KW-1185">Reference proteome</keyword>
<evidence type="ECO:0000313" key="1">
    <source>
        <dbReference type="EMBL" id="KAJ9085709.1"/>
    </source>
</evidence>
<protein>
    <submittedName>
        <fullName evidence="1">Uncharacterized protein</fullName>
    </submittedName>
</protein>
<proteinExistence type="predicted"/>
<organism evidence="1 2">
    <name type="scientific">Entomophthora muscae</name>
    <dbReference type="NCBI Taxonomy" id="34485"/>
    <lineage>
        <taxon>Eukaryota</taxon>
        <taxon>Fungi</taxon>
        <taxon>Fungi incertae sedis</taxon>
        <taxon>Zoopagomycota</taxon>
        <taxon>Entomophthoromycotina</taxon>
        <taxon>Entomophthoromycetes</taxon>
        <taxon>Entomophthorales</taxon>
        <taxon>Entomophthoraceae</taxon>
        <taxon>Entomophthora</taxon>
    </lineage>
</organism>
<dbReference type="Proteomes" id="UP001165960">
    <property type="component" value="Unassembled WGS sequence"/>
</dbReference>
<comment type="caution">
    <text evidence="1">The sequence shown here is derived from an EMBL/GenBank/DDBJ whole genome shotgun (WGS) entry which is preliminary data.</text>
</comment>